<comment type="caution">
    <text evidence="2">The sequence shown here is derived from an EMBL/GenBank/DDBJ whole genome shotgun (WGS) entry which is preliminary data.</text>
</comment>
<dbReference type="Proteomes" id="UP000742460">
    <property type="component" value="Unassembled WGS sequence"/>
</dbReference>
<protein>
    <submittedName>
        <fullName evidence="2">Uncharacterized protein</fullName>
    </submittedName>
</protein>
<accession>A0A921SXI4</accession>
<reference evidence="2" key="2">
    <citation type="submission" date="2021-09" db="EMBL/GenBank/DDBJ databases">
        <authorList>
            <person name="Gilroy R."/>
        </authorList>
    </citation>
    <scope>NUCLEOTIDE SEQUENCE</scope>
    <source>
        <strain evidence="2">ChiGjej5B5-22894</strain>
    </source>
</reference>
<proteinExistence type="predicted"/>
<dbReference type="PROSITE" id="PS51257">
    <property type="entry name" value="PROKAR_LIPOPROTEIN"/>
    <property type="match status" value="1"/>
</dbReference>
<reference evidence="2" key="1">
    <citation type="journal article" date="2021" name="PeerJ">
        <title>Extensive microbial diversity within the chicken gut microbiome revealed by metagenomics and culture.</title>
        <authorList>
            <person name="Gilroy R."/>
            <person name="Ravi A."/>
            <person name="Getino M."/>
            <person name="Pursley I."/>
            <person name="Horton D.L."/>
            <person name="Alikhan N.F."/>
            <person name="Baker D."/>
            <person name="Gharbi K."/>
            <person name="Hall N."/>
            <person name="Watson M."/>
            <person name="Adriaenssens E.M."/>
            <person name="Foster-Nyarko E."/>
            <person name="Jarju S."/>
            <person name="Secka A."/>
            <person name="Antonio M."/>
            <person name="Oren A."/>
            <person name="Chaudhuri R.R."/>
            <person name="La Ragione R."/>
            <person name="Hildebrand F."/>
            <person name="Pallen M.J."/>
        </authorList>
    </citation>
    <scope>NUCLEOTIDE SEQUENCE</scope>
    <source>
        <strain evidence="2">ChiGjej5B5-22894</strain>
    </source>
</reference>
<evidence type="ECO:0000256" key="1">
    <source>
        <dbReference type="SAM" id="MobiDB-lite"/>
    </source>
</evidence>
<feature type="compositionally biased region" description="Polar residues" evidence="1">
    <location>
        <begin position="131"/>
        <end position="144"/>
    </location>
</feature>
<evidence type="ECO:0000313" key="3">
    <source>
        <dbReference type="Proteomes" id="UP000742460"/>
    </source>
</evidence>
<evidence type="ECO:0000313" key="2">
    <source>
        <dbReference type="EMBL" id="HJG91477.1"/>
    </source>
</evidence>
<name>A0A921SXI4_9MICO</name>
<gene>
    <name evidence="2" type="ORF">K8V81_07105</name>
</gene>
<organism evidence="2 3">
    <name type="scientific">Brachybacterium massiliense</name>
    <dbReference type="NCBI Taxonomy" id="1755098"/>
    <lineage>
        <taxon>Bacteria</taxon>
        <taxon>Bacillati</taxon>
        <taxon>Actinomycetota</taxon>
        <taxon>Actinomycetes</taxon>
        <taxon>Micrococcales</taxon>
        <taxon>Dermabacteraceae</taxon>
        <taxon>Brachybacterium</taxon>
    </lineage>
</organism>
<dbReference type="EMBL" id="DYUE01000161">
    <property type="protein sequence ID" value="HJG91477.1"/>
    <property type="molecule type" value="Genomic_DNA"/>
</dbReference>
<dbReference type="AlphaFoldDB" id="A0A921SXI4"/>
<feature type="region of interest" description="Disordered" evidence="1">
    <location>
        <begin position="112"/>
        <end position="144"/>
    </location>
</feature>
<sequence length="144" mass="15068">MTGRDIGRRGALVGIIASLLAACGVGGRSDVDAVQDALRAAVQELPEHLDGAVQFQDSSTAGTTLSGVLVLAGEDREQIEQSLLTVLETVTRTYLAQPDVRTAYVRLEAHPDGDRSTRVTTADVVPPASGANPTTDDLATHFSL</sequence>